<dbReference type="InterPro" id="IPR050204">
    <property type="entry name" value="AraC_XylS_family_regulators"/>
</dbReference>
<dbReference type="Gene3D" id="1.10.10.60">
    <property type="entry name" value="Homeodomain-like"/>
    <property type="match status" value="1"/>
</dbReference>
<dbReference type="InterPro" id="IPR018060">
    <property type="entry name" value="HTH_AraC"/>
</dbReference>
<evidence type="ECO:0000256" key="1">
    <source>
        <dbReference type="ARBA" id="ARBA00023015"/>
    </source>
</evidence>
<dbReference type="Pfam" id="PF12833">
    <property type="entry name" value="HTH_18"/>
    <property type="match status" value="1"/>
</dbReference>
<dbReference type="RefSeq" id="WP_099471302.1">
    <property type="nucleotide sequence ID" value="NZ_CP041025.1"/>
</dbReference>
<dbReference type="PROSITE" id="PS01124">
    <property type="entry name" value="HTH_ARAC_FAMILY_2"/>
    <property type="match status" value="1"/>
</dbReference>
<dbReference type="SUPFAM" id="SSF46689">
    <property type="entry name" value="Homeodomain-like"/>
    <property type="match status" value="2"/>
</dbReference>
<evidence type="ECO:0000313" key="5">
    <source>
        <dbReference type="EMBL" id="PHZ85718.1"/>
    </source>
</evidence>
<dbReference type="GO" id="GO:0003700">
    <property type="term" value="F:DNA-binding transcription factor activity"/>
    <property type="evidence" value="ECO:0007669"/>
    <property type="project" value="InterPro"/>
</dbReference>
<organism evidence="5 6">
    <name type="scientific">Paremcibacter congregatus</name>
    <dbReference type="NCBI Taxonomy" id="2043170"/>
    <lineage>
        <taxon>Bacteria</taxon>
        <taxon>Pseudomonadati</taxon>
        <taxon>Pseudomonadota</taxon>
        <taxon>Alphaproteobacteria</taxon>
        <taxon>Emcibacterales</taxon>
        <taxon>Emcibacteraceae</taxon>
        <taxon>Paremcibacter</taxon>
    </lineage>
</organism>
<gene>
    <name evidence="5" type="ORF">CRD36_03270</name>
</gene>
<dbReference type="PANTHER" id="PTHR46796:SF12">
    <property type="entry name" value="HTH-TYPE DNA-BINDING TRANSCRIPTIONAL ACTIVATOR EUTR"/>
    <property type="match status" value="1"/>
</dbReference>
<dbReference type="Proteomes" id="UP000229730">
    <property type="component" value="Unassembled WGS sequence"/>
</dbReference>
<evidence type="ECO:0000259" key="4">
    <source>
        <dbReference type="PROSITE" id="PS01124"/>
    </source>
</evidence>
<protein>
    <submittedName>
        <fullName evidence="5">AraC family transcriptional regulator</fullName>
    </submittedName>
</protein>
<dbReference type="InterPro" id="IPR035418">
    <property type="entry name" value="AraC-bd_2"/>
</dbReference>
<sequence>MVQKPLEKFQLFHTYEADEARQIVSNVYCDHTLTPDHRGRVDALHNRAKLSSVSLNYMEYGSDVTVDPGYLENFFLFQLPVDGAARICVNNDEFDSTPGVSSAINPSEYTRMRWNKDCKKLLVQIKREAMEERLSRLLMRPIDKPILFDHRVSADQNAQAQVWWRQIWFLINELDQDMNPWRSHFLLEDLERNLLTSLLFSFQHNYQAQLNAREATAAPKHVRRAEDYIMAHLKDAISIDDLVAVTGVSPRSIYNGFNSFRGTTPMKYILEMRLAKVREDLQAAAPGANVTTIATRWGFNQLGRFAVSYKKVYGESPSETLKNNIH</sequence>
<dbReference type="InterPro" id="IPR018062">
    <property type="entry name" value="HTH_AraC-typ_CS"/>
</dbReference>
<reference evidence="5 6" key="1">
    <citation type="submission" date="2017-10" db="EMBL/GenBank/DDBJ databases">
        <title>Frigbacter circumglobatus gen. nov. sp. nov., isolated from sediment cultured in situ.</title>
        <authorList>
            <person name="Zhao Z."/>
        </authorList>
    </citation>
    <scope>NUCLEOTIDE SEQUENCE [LARGE SCALE GENOMIC DNA]</scope>
    <source>
        <strain evidence="5 6">ZYL</strain>
    </source>
</reference>
<dbReference type="OrthoDB" id="7285481at2"/>
<feature type="domain" description="HTH araC/xylS-type" evidence="4">
    <location>
        <begin position="223"/>
        <end position="323"/>
    </location>
</feature>
<keyword evidence="2" id="KW-0238">DNA-binding</keyword>
<dbReference type="GO" id="GO:0043565">
    <property type="term" value="F:sequence-specific DNA binding"/>
    <property type="evidence" value="ECO:0007669"/>
    <property type="project" value="InterPro"/>
</dbReference>
<dbReference type="SMART" id="SM00342">
    <property type="entry name" value="HTH_ARAC"/>
    <property type="match status" value="1"/>
</dbReference>
<keyword evidence="1" id="KW-0805">Transcription regulation</keyword>
<accession>A0A2G4YTR8</accession>
<dbReference type="Pfam" id="PF14525">
    <property type="entry name" value="AraC_binding_2"/>
    <property type="match status" value="1"/>
</dbReference>
<proteinExistence type="predicted"/>
<evidence type="ECO:0000256" key="2">
    <source>
        <dbReference type="ARBA" id="ARBA00023125"/>
    </source>
</evidence>
<evidence type="ECO:0000256" key="3">
    <source>
        <dbReference type="ARBA" id="ARBA00023163"/>
    </source>
</evidence>
<dbReference type="InterPro" id="IPR009057">
    <property type="entry name" value="Homeodomain-like_sf"/>
</dbReference>
<dbReference type="EMBL" id="PDEM01000009">
    <property type="protein sequence ID" value="PHZ85718.1"/>
    <property type="molecule type" value="Genomic_DNA"/>
</dbReference>
<dbReference type="PROSITE" id="PS00041">
    <property type="entry name" value="HTH_ARAC_FAMILY_1"/>
    <property type="match status" value="1"/>
</dbReference>
<keyword evidence="3" id="KW-0804">Transcription</keyword>
<evidence type="ECO:0000313" key="6">
    <source>
        <dbReference type="Proteomes" id="UP000229730"/>
    </source>
</evidence>
<keyword evidence="6" id="KW-1185">Reference proteome</keyword>
<dbReference type="AlphaFoldDB" id="A0A2G4YTR8"/>
<comment type="caution">
    <text evidence="5">The sequence shown here is derived from an EMBL/GenBank/DDBJ whole genome shotgun (WGS) entry which is preliminary data.</text>
</comment>
<dbReference type="PANTHER" id="PTHR46796">
    <property type="entry name" value="HTH-TYPE TRANSCRIPTIONAL ACTIVATOR RHAS-RELATED"/>
    <property type="match status" value="1"/>
</dbReference>
<dbReference type="InParanoid" id="A0A2G4YTR8"/>
<name>A0A2G4YTR8_9PROT</name>